<reference evidence="1" key="1">
    <citation type="submission" date="2022-06" db="EMBL/GenBank/DDBJ databases">
        <title>Phylogenomic reconstructions and comparative analyses of Kickxellomycotina fungi.</title>
        <authorList>
            <person name="Reynolds N.K."/>
            <person name="Stajich J.E."/>
            <person name="Barry K."/>
            <person name="Grigoriev I.V."/>
            <person name="Crous P."/>
            <person name="Smith M.E."/>
        </authorList>
    </citation>
    <scope>NUCLEOTIDE SEQUENCE</scope>
    <source>
        <strain evidence="1">RSA 2271</strain>
    </source>
</reference>
<name>A0ACC1HS82_9FUNG</name>
<dbReference type="Proteomes" id="UP001145114">
    <property type="component" value="Unassembled WGS sequence"/>
</dbReference>
<evidence type="ECO:0000313" key="2">
    <source>
        <dbReference type="Proteomes" id="UP001145114"/>
    </source>
</evidence>
<organism evidence="1 2">
    <name type="scientific">Spiromyces aspiralis</name>
    <dbReference type="NCBI Taxonomy" id="68401"/>
    <lineage>
        <taxon>Eukaryota</taxon>
        <taxon>Fungi</taxon>
        <taxon>Fungi incertae sedis</taxon>
        <taxon>Zoopagomycota</taxon>
        <taxon>Kickxellomycotina</taxon>
        <taxon>Kickxellomycetes</taxon>
        <taxon>Kickxellales</taxon>
        <taxon>Kickxellaceae</taxon>
        <taxon>Spiromyces</taxon>
    </lineage>
</organism>
<evidence type="ECO:0000313" key="1">
    <source>
        <dbReference type="EMBL" id="KAJ1679297.1"/>
    </source>
</evidence>
<dbReference type="EMBL" id="JAMZIH010000473">
    <property type="protein sequence ID" value="KAJ1679297.1"/>
    <property type="molecule type" value="Genomic_DNA"/>
</dbReference>
<proteinExistence type="predicted"/>
<keyword evidence="2" id="KW-1185">Reference proteome</keyword>
<sequence length="110" mass="12223">MDEATSHMDHGRDRLVQNILAGPVLSGKTIVTIAHRLRTIIDYDMVVVMDRGRVVETGSPLVRKEGEGSRFYDMCKDSNDFDYIASRAGRGEREGEIPQRREAGGLDNGS</sequence>
<accession>A0ACC1HS82</accession>
<gene>
    <name evidence="1" type="ORF">EV182_002341</name>
</gene>
<protein>
    <submittedName>
        <fullName evidence="1">Uncharacterized protein</fullName>
    </submittedName>
</protein>
<comment type="caution">
    <text evidence="1">The sequence shown here is derived from an EMBL/GenBank/DDBJ whole genome shotgun (WGS) entry which is preliminary data.</text>
</comment>